<protein>
    <submittedName>
        <fullName evidence="1">Uncharacterized protein</fullName>
    </submittedName>
</protein>
<evidence type="ECO:0000313" key="1">
    <source>
        <dbReference type="EMBL" id="MCP2257026.1"/>
    </source>
</evidence>
<evidence type="ECO:0000313" key="2">
    <source>
        <dbReference type="Proteomes" id="UP001205311"/>
    </source>
</evidence>
<reference evidence="1 2" key="1">
    <citation type="submission" date="2022-06" db="EMBL/GenBank/DDBJ databases">
        <title>Genomic Encyclopedia of Archaeal and Bacterial Type Strains, Phase II (KMG-II): from individual species to whole genera.</title>
        <authorList>
            <person name="Goeker M."/>
        </authorList>
    </citation>
    <scope>NUCLEOTIDE SEQUENCE [LARGE SCALE GENOMIC DNA]</scope>
    <source>
        <strain evidence="1 2">DSM 40477</strain>
    </source>
</reference>
<comment type="caution">
    <text evidence="1">The sequence shown here is derived from an EMBL/GenBank/DDBJ whole genome shotgun (WGS) entry which is preliminary data.</text>
</comment>
<gene>
    <name evidence="1" type="ORF">LX15_000709</name>
</gene>
<keyword evidence="2" id="KW-1185">Reference proteome</keyword>
<dbReference type="EMBL" id="JAMTCP010000002">
    <property type="protein sequence ID" value="MCP2257026.1"/>
    <property type="molecule type" value="Genomic_DNA"/>
</dbReference>
<proteinExistence type="predicted"/>
<accession>A0ABT1HND5</accession>
<organism evidence="1 2">
    <name type="scientific">Streptoalloteichus tenebrarius (strain ATCC 17920 / DSM 40477 / JCM 4838 / CBS 697.72 / NBRC 16177 / NCIMB 11028 / NRRL B-12390 / A12253. 1 / ISP 5477)</name>
    <name type="common">Streptomyces tenebrarius</name>
    <dbReference type="NCBI Taxonomy" id="1933"/>
    <lineage>
        <taxon>Bacteria</taxon>
        <taxon>Bacillati</taxon>
        <taxon>Actinomycetota</taxon>
        <taxon>Actinomycetes</taxon>
        <taxon>Pseudonocardiales</taxon>
        <taxon>Pseudonocardiaceae</taxon>
        <taxon>Streptoalloteichus</taxon>
    </lineage>
</organism>
<name>A0ABT1HND5_STRSD</name>
<dbReference type="Proteomes" id="UP001205311">
    <property type="component" value="Unassembled WGS sequence"/>
</dbReference>
<sequence>MIMLVPVRGPGGGATDRTPGATWVILFLAVFPVPPPPGAPIG</sequence>